<dbReference type="AlphaFoldDB" id="A0A8J3FWM4"/>
<reference evidence="1" key="2">
    <citation type="submission" date="2020-09" db="EMBL/GenBank/DDBJ databases">
        <authorList>
            <person name="Sun Q."/>
            <person name="Zhou Y."/>
        </authorList>
    </citation>
    <scope>NUCLEOTIDE SEQUENCE</scope>
    <source>
        <strain evidence="1">CGMCC 4.5737</strain>
    </source>
</reference>
<dbReference type="Proteomes" id="UP000637578">
    <property type="component" value="Unassembled WGS sequence"/>
</dbReference>
<gene>
    <name evidence="1" type="ORF">GCM10012275_56540</name>
</gene>
<name>A0A8J3FWM4_9PSEU</name>
<organism evidence="1 2">
    <name type="scientific">Longimycelium tulufanense</name>
    <dbReference type="NCBI Taxonomy" id="907463"/>
    <lineage>
        <taxon>Bacteria</taxon>
        <taxon>Bacillati</taxon>
        <taxon>Actinomycetota</taxon>
        <taxon>Actinomycetes</taxon>
        <taxon>Pseudonocardiales</taxon>
        <taxon>Pseudonocardiaceae</taxon>
        <taxon>Longimycelium</taxon>
    </lineage>
</organism>
<dbReference type="RefSeq" id="WP_189061477.1">
    <property type="nucleotide sequence ID" value="NZ_BMMK01000041.1"/>
</dbReference>
<reference evidence="1" key="1">
    <citation type="journal article" date="2014" name="Int. J. Syst. Evol. Microbiol.">
        <title>Complete genome sequence of Corynebacterium casei LMG S-19264T (=DSM 44701T), isolated from a smear-ripened cheese.</title>
        <authorList>
            <consortium name="US DOE Joint Genome Institute (JGI-PGF)"/>
            <person name="Walter F."/>
            <person name="Albersmeier A."/>
            <person name="Kalinowski J."/>
            <person name="Ruckert C."/>
        </authorList>
    </citation>
    <scope>NUCLEOTIDE SEQUENCE</scope>
    <source>
        <strain evidence="1">CGMCC 4.5737</strain>
    </source>
</reference>
<proteinExistence type="predicted"/>
<evidence type="ECO:0000313" key="2">
    <source>
        <dbReference type="Proteomes" id="UP000637578"/>
    </source>
</evidence>
<evidence type="ECO:0000313" key="1">
    <source>
        <dbReference type="EMBL" id="GGM78594.1"/>
    </source>
</evidence>
<accession>A0A8J3FWM4</accession>
<sequence>MTTDAAVPREEPTREEGVALPLPRRTAERAALTIREVITGLAQREHQAECNTVGDLEHFDSNGTPISATGHILTELGVAASEINDTEPVARQLSNLDIDTLAVINVVESVEYEGRSAHELDLAAYAATQALEFVREWEGRA</sequence>
<comment type="caution">
    <text evidence="1">The sequence shown here is derived from an EMBL/GenBank/DDBJ whole genome shotgun (WGS) entry which is preliminary data.</text>
</comment>
<dbReference type="EMBL" id="BMMK01000041">
    <property type="protein sequence ID" value="GGM78594.1"/>
    <property type="molecule type" value="Genomic_DNA"/>
</dbReference>
<protein>
    <submittedName>
        <fullName evidence="1">Uncharacterized protein</fullName>
    </submittedName>
</protein>
<keyword evidence="2" id="KW-1185">Reference proteome</keyword>